<dbReference type="Gene3D" id="3.10.360.10">
    <property type="entry name" value="Antimicrobial Peptide, Beta-defensin 2, Chain A"/>
    <property type="match status" value="1"/>
</dbReference>
<evidence type="ECO:0000256" key="3">
    <source>
        <dbReference type="ARBA" id="ARBA00022525"/>
    </source>
</evidence>
<keyword evidence="8" id="KW-1015">Disulfide bond</keyword>
<evidence type="ECO:0000256" key="6">
    <source>
        <dbReference type="ARBA" id="ARBA00022940"/>
    </source>
</evidence>
<sequence>MKLMLLGLTVILTLAQAAKAMKCWRRLGICRTTCEEGEVFHILCNAEAKCCVSPKHVPVNTKSSNSAGSPG</sequence>
<dbReference type="Proteomes" id="UP000527355">
    <property type="component" value="Unassembled WGS sequence"/>
</dbReference>
<keyword evidence="6 9" id="KW-0211">Defensin</keyword>
<evidence type="ECO:0000256" key="9">
    <source>
        <dbReference type="RuleBase" id="RU231113"/>
    </source>
</evidence>
<keyword evidence="5 9" id="KW-0732">Signal</keyword>
<keyword evidence="3 9" id="KW-0964">Secreted</keyword>
<organism evidence="11 12">
    <name type="scientific">Myotis myotis</name>
    <name type="common">Greater mouse-eared bat</name>
    <name type="synonym">Vespertilio myotis</name>
    <dbReference type="NCBI Taxonomy" id="51298"/>
    <lineage>
        <taxon>Eukaryota</taxon>
        <taxon>Metazoa</taxon>
        <taxon>Chordata</taxon>
        <taxon>Craniata</taxon>
        <taxon>Vertebrata</taxon>
        <taxon>Euteleostomi</taxon>
        <taxon>Mammalia</taxon>
        <taxon>Eutheria</taxon>
        <taxon>Laurasiatheria</taxon>
        <taxon>Chiroptera</taxon>
        <taxon>Yangochiroptera</taxon>
        <taxon>Vespertilionidae</taxon>
        <taxon>Myotis</taxon>
    </lineage>
</organism>
<protein>
    <recommendedName>
        <fullName evidence="9">Beta-defensin</fullName>
    </recommendedName>
</protein>
<accession>A0A7J7VXP3</accession>
<gene>
    <name evidence="11" type="ORF">mMyoMyo1_003784</name>
</gene>
<comment type="subcellular location">
    <subcellularLocation>
        <location evidence="1 9">Secreted</location>
    </subcellularLocation>
</comment>
<proteinExistence type="inferred from homology"/>
<dbReference type="PANTHER" id="PTHR15001">
    <property type="entry name" value="BETA-DEFENSIN 123-RELATED"/>
    <property type="match status" value="1"/>
</dbReference>
<evidence type="ECO:0000313" key="12">
    <source>
        <dbReference type="Proteomes" id="UP000527355"/>
    </source>
</evidence>
<keyword evidence="12" id="KW-1185">Reference proteome</keyword>
<dbReference type="OrthoDB" id="9534975at2759"/>
<feature type="domain" description="Beta-defensin" evidence="10">
    <location>
        <begin position="22"/>
        <end position="51"/>
    </location>
</feature>
<comment type="caution">
    <text evidence="11">The sequence shown here is derived from an EMBL/GenBank/DDBJ whole genome shotgun (WGS) entry which is preliminary data.</text>
</comment>
<evidence type="ECO:0000256" key="4">
    <source>
        <dbReference type="ARBA" id="ARBA00022529"/>
    </source>
</evidence>
<evidence type="ECO:0000259" key="10">
    <source>
        <dbReference type="Pfam" id="PF13841"/>
    </source>
</evidence>
<evidence type="ECO:0000256" key="8">
    <source>
        <dbReference type="ARBA" id="ARBA00023157"/>
    </source>
</evidence>
<name>A0A7J7VXP3_MYOMY</name>
<comment type="function">
    <text evidence="9">Has antibacterial activity.</text>
</comment>
<dbReference type="AlphaFoldDB" id="A0A7J7VXP3"/>
<evidence type="ECO:0000313" key="11">
    <source>
        <dbReference type="EMBL" id="KAF6329816.1"/>
    </source>
</evidence>
<feature type="chain" id="PRO_5029944232" description="Beta-defensin" evidence="9">
    <location>
        <begin position="21"/>
        <end position="71"/>
    </location>
</feature>
<keyword evidence="7 9" id="KW-0044">Antibiotic</keyword>
<dbReference type="EMBL" id="JABWUV010000009">
    <property type="protein sequence ID" value="KAF6329816.1"/>
    <property type="molecule type" value="Genomic_DNA"/>
</dbReference>
<dbReference type="GO" id="GO:0005576">
    <property type="term" value="C:extracellular region"/>
    <property type="evidence" value="ECO:0007669"/>
    <property type="project" value="UniProtKB-SubCell"/>
</dbReference>
<evidence type="ECO:0000256" key="2">
    <source>
        <dbReference type="ARBA" id="ARBA00007371"/>
    </source>
</evidence>
<evidence type="ECO:0000256" key="7">
    <source>
        <dbReference type="ARBA" id="ARBA00023022"/>
    </source>
</evidence>
<dbReference type="GO" id="GO:0045087">
    <property type="term" value="P:innate immune response"/>
    <property type="evidence" value="ECO:0007669"/>
    <property type="project" value="InterPro"/>
</dbReference>
<dbReference type="PANTHER" id="PTHR15001:SF8">
    <property type="entry name" value="BETA-DEFENSIN 121"/>
    <property type="match status" value="1"/>
</dbReference>
<feature type="signal peptide" evidence="9">
    <location>
        <begin position="1"/>
        <end position="20"/>
    </location>
</feature>
<comment type="similarity">
    <text evidence="2 9">Belongs to the beta-defensin family.</text>
</comment>
<keyword evidence="4 9" id="KW-0929">Antimicrobial</keyword>
<dbReference type="Pfam" id="PF13841">
    <property type="entry name" value="Defensin_beta_2"/>
    <property type="match status" value="1"/>
</dbReference>
<dbReference type="GO" id="GO:0042742">
    <property type="term" value="P:defense response to bacterium"/>
    <property type="evidence" value="ECO:0007669"/>
    <property type="project" value="UniProtKB-UniRule"/>
</dbReference>
<reference evidence="11 12" key="1">
    <citation type="journal article" date="2020" name="Nature">
        <title>Six reference-quality genomes reveal evolution of bat adaptations.</title>
        <authorList>
            <person name="Jebb D."/>
            <person name="Huang Z."/>
            <person name="Pippel M."/>
            <person name="Hughes G.M."/>
            <person name="Lavrichenko K."/>
            <person name="Devanna P."/>
            <person name="Winkler S."/>
            <person name="Jermiin L.S."/>
            <person name="Skirmuntt E.C."/>
            <person name="Katzourakis A."/>
            <person name="Burkitt-Gray L."/>
            <person name="Ray D.A."/>
            <person name="Sullivan K.A.M."/>
            <person name="Roscito J.G."/>
            <person name="Kirilenko B.M."/>
            <person name="Davalos L.M."/>
            <person name="Corthals A.P."/>
            <person name="Power M.L."/>
            <person name="Jones G."/>
            <person name="Ransome R.D."/>
            <person name="Dechmann D.K.N."/>
            <person name="Locatelli A.G."/>
            <person name="Puechmaille S.J."/>
            <person name="Fedrigo O."/>
            <person name="Jarvis E.D."/>
            <person name="Hiller M."/>
            <person name="Vernes S.C."/>
            <person name="Myers E.W."/>
            <person name="Teeling E.C."/>
        </authorList>
    </citation>
    <scope>NUCLEOTIDE SEQUENCE [LARGE SCALE GENOMIC DNA]</scope>
    <source>
        <strain evidence="11">MMyoMyo1</strain>
        <tissue evidence="11">Flight muscle</tissue>
    </source>
</reference>
<dbReference type="InterPro" id="IPR025933">
    <property type="entry name" value="Beta_defensin_dom"/>
</dbReference>
<evidence type="ECO:0000256" key="5">
    <source>
        <dbReference type="ARBA" id="ARBA00022729"/>
    </source>
</evidence>
<evidence type="ECO:0000256" key="1">
    <source>
        <dbReference type="ARBA" id="ARBA00004613"/>
    </source>
</evidence>
<dbReference type="VEuPathDB" id="HostDB:GeneID_118662448"/>
<dbReference type="InterPro" id="IPR050544">
    <property type="entry name" value="Beta-defensin"/>
</dbReference>